<dbReference type="OrthoDB" id="167398at2759"/>
<name>A0A2T9YKH4_9FUNG</name>
<dbReference type="InterPro" id="IPR039261">
    <property type="entry name" value="FNR_nucleotide-bd"/>
</dbReference>
<keyword evidence="2" id="KW-0560">Oxidoreductase</keyword>
<dbReference type="Gene3D" id="3.40.50.80">
    <property type="entry name" value="Nucleotide-binding domain of ferredoxin-NADP reductase (FNR) module"/>
    <property type="match status" value="1"/>
</dbReference>
<dbReference type="InterPro" id="IPR013112">
    <property type="entry name" value="FAD-bd_8"/>
</dbReference>
<evidence type="ECO:0000313" key="6">
    <source>
        <dbReference type="Proteomes" id="UP000245383"/>
    </source>
</evidence>
<dbReference type="EMBL" id="MBFR01000148">
    <property type="protein sequence ID" value="PVU92828.1"/>
    <property type="molecule type" value="Genomic_DNA"/>
</dbReference>
<reference evidence="5 6" key="1">
    <citation type="journal article" date="2018" name="MBio">
        <title>Comparative Genomics Reveals the Core Gene Toolbox for the Fungus-Insect Symbiosis.</title>
        <authorList>
            <person name="Wang Y."/>
            <person name="Stata M."/>
            <person name="Wang W."/>
            <person name="Stajich J.E."/>
            <person name="White M.M."/>
            <person name="Moncalvo J.M."/>
        </authorList>
    </citation>
    <scope>NUCLEOTIDE SEQUENCE [LARGE SCALE GENOMIC DNA]</scope>
    <source>
        <strain evidence="5 6">SWE-8-4</strain>
    </source>
</reference>
<gene>
    <name evidence="5" type="ORF">BB561_003600</name>
</gene>
<sequence>MELRIPIEKKDLKRYCFEQDIFGKFIYIGCTSLSLVQWHPFDVASTIEDGYISVFISVSSGWTQKLSQKIFGSSKAQQAQQAKKISYPPSQDYLGNKTVFANSDASESNLSSNGGIKICESQVSGFTDVSEIQVEFLTNDEVARKGGQNAFVSYESGDLIISGLQDSMPKYVIENEVAILVCGGTGIAPMISIIKYFIRNIGNKKKIENLKNIYLVWSIKKYYYLGLLEELLAEIISRDLQSLVKIFVHYTGDYSLTSAQLVPQNFFNRLPNISSQFVRIIPGRNDVYSLLEAATTENPGCTYGLTAVGPNLLVRNARRTTTAWNRSSPFMLKVNYYEG</sequence>
<dbReference type="AlphaFoldDB" id="A0A2T9YKH4"/>
<evidence type="ECO:0000256" key="2">
    <source>
        <dbReference type="ARBA" id="ARBA00023002"/>
    </source>
</evidence>
<evidence type="ECO:0008006" key="7">
    <source>
        <dbReference type="Google" id="ProtNLM"/>
    </source>
</evidence>
<dbReference type="InterPro" id="IPR013121">
    <property type="entry name" value="Fe_red_NAD-bd_6"/>
</dbReference>
<evidence type="ECO:0000259" key="4">
    <source>
        <dbReference type="Pfam" id="PF08030"/>
    </source>
</evidence>
<dbReference type="GO" id="GO:0005886">
    <property type="term" value="C:plasma membrane"/>
    <property type="evidence" value="ECO:0007669"/>
    <property type="project" value="TreeGrafter"/>
</dbReference>
<comment type="caution">
    <text evidence="5">The sequence shown here is derived from an EMBL/GenBank/DDBJ whole genome shotgun (WGS) entry which is preliminary data.</text>
</comment>
<evidence type="ECO:0000259" key="3">
    <source>
        <dbReference type="Pfam" id="PF08022"/>
    </source>
</evidence>
<dbReference type="Pfam" id="PF08022">
    <property type="entry name" value="FAD_binding_8"/>
    <property type="match status" value="1"/>
</dbReference>
<organism evidence="5 6">
    <name type="scientific">Smittium simulii</name>
    <dbReference type="NCBI Taxonomy" id="133385"/>
    <lineage>
        <taxon>Eukaryota</taxon>
        <taxon>Fungi</taxon>
        <taxon>Fungi incertae sedis</taxon>
        <taxon>Zoopagomycota</taxon>
        <taxon>Kickxellomycotina</taxon>
        <taxon>Harpellomycetes</taxon>
        <taxon>Harpellales</taxon>
        <taxon>Legeriomycetaceae</taxon>
        <taxon>Smittium</taxon>
    </lineage>
</organism>
<dbReference type="GO" id="GO:0016491">
    <property type="term" value="F:oxidoreductase activity"/>
    <property type="evidence" value="ECO:0007669"/>
    <property type="project" value="UniProtKB-KW"/>
</dbReference>
<dbReference type="STRING" id="133385.A0A2T9YKH4"/>
<feature type="domain" description="Ferric reductase NAD binding" evidence="4">
    <location>
        <begin position="177"/>
        <end position="321"/>
    </location>
</feature>
<proteinExistence type="predicted"/>
<dbReference type="InterPro" id="IPR050369">
    <property type="entry name" value="RBOH/FRE"/>
</dbReference>
<dbReference type="Proteomes" id="UP000245383">
    <property type="component" value="Unassembled WGS sequence"/>
</dbReference>
<keyword evidence="1" id="KW-0249">Electron transport</keyword>
<protein>
    <recommendedName>
        <fullName evidence="7">FAD-binding FR-type domain-containing protein</fullName>
    </recommendedName>
</protein>
<dbReference type="PANTHER" id="PTHR11972">
    <property type="entry name" value="NADPH OXIDASE"/>
    <property type="match status" value="1"/>
</dbReference>
<keyword evidence="1" id="KW-0813">Transport</keyword>
<evidence type="ECO:0000313" key="5">
    <source>
        <dbReference type="EMBL" id="PVU92828.1"/>
    </source>
</evidence>
<keyword evidence="6" id="KW-1185">Reference proteome</keyword>
<dbReference type="Pfam" id="PF08030">
    <property type="entry name" value="NAD_binding_6"/>
    <property type="match status" value="1"/>
</dbReference>
<dbReference type="SUPFAM" id="SSF52343">
    <property type="entry name" value="Ferredoxin reductase-like, C-terminal NADP-linked domain"/>
    <property type="match status" value="1"/>
</dbReference>
<evidence type="ECO:0000256" key="1">
    <source>
        <dbReference type="ARBA" id="ARBA00022982"/>
    </source>
</evidence>
<accession>A0A2T9YKH4</accession>
<feature type="domain" description="FAD-binding 8" evidence="3">
    <location>
        <begin position="23"/>
        <end position="85"/>
    </location>
</feature>